<reference evidence="3" key="1">
    <citation type="journal article" date="2014" name="Int. J. Syst. Evol. Microbiol.">
        <title>Complete genome sequence of Corynebacterium casei LMG S-19264T (=DSM 44701T), isolated from a smear-ripened cheese.</title>
        <authorList>
            <consortium name="US DOE Joint Genome Institute (JGI-PGF)"/>
            <person name="Walter F."/>
            <person name="Albersmeier A."/>
            <person name="Kalinowski J."/>
            <person name="Ruckert C."/>
        </authorList>
    </citation>
    <scope>NUCLEOTIDE SEQUENCE</scope>
    <source>
        <strain evidence="3">CGMCC 4.7308</strain>
    </source>
</reference>
<feature type="transmembrane region" description="Helical" evidence="2">
    <location>
        <begin position="32"/>
        <end position="53"/>
    </location>
</feature>
<protein>
    <submittedName>
        <fullName evidence="3">Uncharacterized protein</fullName>
    </submittedName>
</protein>
<organism evidence="3 4">
    <name type="scientific">Nakamurella endophytica</name>
    <dbReference type="NCBI Taxonomy" id="1748367"/>
    <lineage>
        <taxon>Bacteria</taxon>
        <taxon>Bacillati</taxon>
        <taxon>Actinomycetota</taxon>
        <taxon>Actinomycetes</taxon>
        <taxon>Nakamurellales</taxon>
        <taxon>Nakamurellaceae</taxon>
        <taxon>Nakamurella</taxon>
    </lineage>
</organism>
<comment type="caution">
    <text evidence="3">The sequence shown here is derived from an EMBL/GenBank/DDBJ whole genome shotgun (WGS) entry which is preliminary data.</text>
</comment>
<evidence type="ECO:0000256" key="2">
    <source>
        <dbReference type="SAM" id="Phobius"/>
    </source>
</evidence>
<gene>
    <name evidence="3" type="ORF">GCM10011594_36280</name>
</gene>
<proteinExistence type="predicted"/>
<dbReference type="EMBL" id="BMNA01000011">
    <property type="protein sequence ID" value="GGM13124.1"/>
    <property type="molecule type" value="Genomic_DNA"/>
</dbReference>
<feature type="compositionally biased region" description="Polar residues" evidence="1">
    <location>
        <begin position="1"/>
        <end position="10"/>
    </location>
</feature>
<keyword evidence="4" id="KW-1185">Reference proteome</keyword>
<sequence length="60" mass="6366">MGTHQGTELGQSHGPMLPAAVRDTGRVQSTGLSGTVTTVVMIAGLVVVLVLLIRQWRGRR</sequence>
<feature type="region of interest" description="Disordered" evidence="1">
    <location>
        <begin position="1"/>
        <end position="22"/>
    </location>
</feature>
<name>A0A917T7V0_9ACTN</name>
<keyword evidence="2" id="KW-0812">Transmembrane</keyword>
<accession>A0A917T7V0</accession>
<evidence type="ECO:0000313" key="4">
    <source>
        <dbReference type="Proteomes" id="UP000655208"/>
    </source>
</evidence>
<keyword evidence="2" id="KW-0472">Membrane</keyword>
<dbReference type="AlphaFoldDB" id="A0A917T7V0"/>
<evidence type="ECO:0000256" key="1">
    <source>
        <dbReference type="SAM" id="MobiDB-lite"/>
    </source>
</evidence>
<keyword evidence="2" id="KW-1133">Transmembrane helix</keyword>
<reference evidence="3" key="2">
    <citation type="submission" date="2020-09" db="EMBL/GenBank/DDBJ databases">
        <authorList>
            <person name="Sun Q."/>
            <person name="Zhou Y."/>
        </authorList>
    </citation>
    <scope>NUCLEOTIDE SEQUENCE</scope>
    <source>
        <strain evidence="3">CGMCC 4.7308</strain>
    </source>
</reference>
<evidence type="ECO:0000313" key="3">
    <source>
        <dbReference type="EMBL" id="GGM13124.1"/>
    </source>
</evidence>
<dbReference type="Proteomes" id="UP000655208">
    <property type="component" value="Unassembled WGS sequence"/>
</dbReference>